<protein>
    <recommendedName>
        <fullName evidence="1">SAM domain-containing protein</fullName>
    </recommendedName>
</protein>
<reference evidence="3" key="1">
    <citation type="journal article" date="2014" name="Science">
        <title>Nonhuman genetics. Genomic basis for the convergent evolution of electric organs.</title>
        <authorList>
            <person name="Gallant J.R."/>
            <person name="Traeger L.L."/>
            <person name="Volkening J.D."/>
            <person name="Moffett H."/>
            <person name="Chen P.H."/>
            <person name="Novina C.D."/>
            <person name="Phillips G.N.Jr."/>
            <person name="Anand R."/>
            <person name="Wells G.B."/>
            <person name="Pinch M."/>
            <person name="Guth R."/>
            <person name="Unguez G.A."/>
            <person name="Albert J.S."/>
            <person name="Zakon H.H."/>
            <person name="Samanta M.P."/>
            <person name="Sussman M.R."/>
        </authorList>
    </citation>
    <scope>NUCLEOTIDE SEQUENCE [LARGE SCALE GENOMIC DNA]</scope>
</reference>
<dbReference type="Ensembl" id="ENSEEET00000002462.2">
    <property type="protein sequence ID" value="ENSEEEP00000002421.2"/>
    <property type="gene ID" value="ENSEEEG00000001420.2"/>
</dbReference>
<reference evidence="2" key="3">
    <citation type="submission" date="2020-05" db="EMBL/GenBank/DDBJ databases">
        <title>Electrophorus electricus (electric eel) genome, fEleEle1, primary haplotype.</title>
        <authorList>
            <person name="Myers G."/>
            <person name="Meyer A."/>
            <person name="Fedrigo O."/>
            <person name="Formenti G."/>
            <person name="Rhie A."/>
            <person name="Tracey A."/>
            <person name="Sims Y."/>
            <person name="Jarvis E.D."/>
        </authorList>
    </citation>
    <scope>NUCLEOTIDE SEQUENCE [LARGE SCALE GENOMIC DNA]</scope>
</reference>
<reference evidence="2" key="5">
    <citation type="submission" date="2025-09" db="UniProtKB">
        <authorList>
            <consortium name="Ensembl"/>
        </authorList>
    </citation>
    <scope>IDENTIFICATION</scope>
</reference>
<proteinExistence type="predicted"/>
<dbReference type="STRING" id="8005.ENSEEEP00000002421"/>
<reference evidence="2" key="4">
    <citation type="submission" date="2025-08" db="UniProtKB">
        <authorList>
            <consortium name="Ensembl"/>
        </authorList>
    </citation>
    <scope>IDENTIFICATION</scope>
</reference>
<organism evidence="2 3">
    <name type="scientific">Electrophorus electricus</name>
    <name type="common">Electric eel</name>
    <name type="synonym">Gymnotus electricus</name>
    <dbReference type="NCBI Taxonomy" id="8005"/>
    <lineage>
        <taxon>Eukaryota</taxon>
        <taxon>Metazoa</taxon>
        <taxon>Chordata</taxon>
        <taxon>Craniata</taxon>
        <taxon>Vertebrata</taxon>
        <taxon>Euteleostomi</taxon>
        <taxon>Actinopterygii</taxon>
        <taxon>Neopterygii</taxon>
        <taxon>Teleostei</taxon>
        <taxon>Ostariophysi</taxon>
        <taxon>Gymnotiformes</taxon>
        <taxon>Gymnotoidei</taxon>
        <taxon>Gymnotidae</taxon>
        <taxon>Electrophorus</taxon>
    </lineage>
</organism>
<dbReference type="SUPFAM" id="SSF47769">
    <property type="entry name" value="SAM/Pointed domain"/>
    <property type="match status" value="1"/>
</dbReference>
<dbReference type="GeneTree" id="ENSGT00390000013973"/>
<dbReference type="PROSITE" id="PS50105">
    <property type="entry name" value="SAM_DOMAIN"/>
    <property type="match status" value="1"/>
</dbReference>
<dbReference type="OMA" id="WFSGEAW"/>
<dbReference type="InterPro" id="IPR013761">
    <property type="entry name" value="SAM/pointed_sf"/>
</dbReference>
<dbReference type="Proteomes" id="UP000314983">
    <property type="component" value="Chromosome 1"/>
</dbReference>
<gene>
    <name evidence="2" type="primary">samd9l</name>
</gene>
<dbReference type="Gene3D" id="1.10.150.50">
    <property type="entry name" value="Transcription Factor, Ets-1"/>
    <property type="match status" value="1"/>
</dbReference>
<evidence type="ECO:0000313" key="3">
    <source>
        <dbReference type="Proteomes" id="UP000314983"/>
    </source>
</evidence>
<dbReference type="PANTHER" id="PTHR16155">
    <property type="entry name" value="DED DOMAIN-CONTAINING PROTEIN"/>
    <property type="match status" value="1"/>
</dbReference>
<reference evidence="3" key="2">
    <citation type="journal article" date="2017" name="Sci. Adv.">
        <title>A tail of two voltages: Proteomic comparison of the three electric organs of the electric eel.</title>
        <authorList>
            <person name="Traeger L.L."/>
            <person name="Sabat G."/>
            <person name="Barrett-Wilt G.A."/>
            <person name="Wells G.B."/>
            <person name="Sussman M.R."/>
        </authorList>
    </citation>
    <scope>NUCLEOTIDE SEQUENCE [LARGE SCALE GENOMIC DNA]</scope>
</reference>
<name>A0A4W4DU09_ELEEL</name>
<feature type="domain" description="SAM" evidence="1">
    <location>
        <begin position="1"/>
        <end position="43"/>
    </location>
</feature>
<dbReference type="Gene3D" id="1.25.40.10">
    <property type="entry name" value="Tetratricopeptide repeat domain"/>
    <property type="match status" value="1"/>
</dbReference>
<keyword evidence="3" id="KW-1185">Reference proteome</keyword>
<evidence type="ECO:0000259" key="1">
    <source>
        <dbReference type="PROSITE" id="PS50105"/>
    </source>
</evidence>
<dbReference type="SUPFAM" id="SSF48452">
    <property type="entry name" value="TPR-like"/>
    <property type="match status" value="1"/>
</dbReference>
<dbReference type="InterPro" id="IPR011990">
    <property type="entry name" value="TPR-like_helical_dom_sf"/>
</dbReference>
<dbReference type="PANTHER" id="PTHR16155:SF3">
    <property type="entry name" value="STERILE ALPHA MOTIF DOMAIN-CONTAINING PROTEIN 9-LIKE"/>
    <property type="match status" value="1"/>
</dbReference>
<dbReference type="Pfam" id="PF00536">
    <property type="entry name" value="SAM_1"/>
    <property type="match status" value="1"/>
</dbReference>
<sequence>MVSTWLKSIGVKEEYIQKLKEEEVNGQVLLEITEDFLKKETGMKSGPALLIIKKRNALIDTVDKIQKQCNKACEKPAKIKDPGAVSNQRTSHPQQEEIKEDFVTVPTKKRDTKPRPLGKNGIDYAYVKHDVLEPESGVIDLIRPCHEYKAFTVAATLDRQRLQAKFAKEVLKFAAGCINIRSNGTIYFGIMDSRDNTGHVHGEIIGVPIKEKDMYVDALDHIEKSFSNNCELARQCIRPPQFIQVIQPNSKEEHYVVEVDVVPSVSLVKNRVLAVRLPNFRENSNKVEFEKEVTFCRVGSKTEPISDLNEFYQGICQRDAQRESAEQIHSFTGPDLCQDVGRKLVMLLTSGKKTMDKEKWYILVTNKFRKEDLSSIHFLLNMNIFCVFDFDPDSNTSGLCREYVKHHTANLHFLHNYKIQSDMSIREFESRLHLFEQTSWIFCNGRNDFKGNEKPCDENTWSKTKRTFLKDCVSLICKDILPKGTFLVIFLLTSHVETPLLSTFYEFFTDMNGHEDIICISESEENFLKWQAFALHSCDSETVEKSSVVGMQMNHVNATLQEVQTSTTTKLLPVYANAKCCLEKRDEERMPSLEILAVNQCEDHWSDQDTIESNKKDVERQFYHGGKVTWMNLWLAEKNFVEEIIHREAYYDVTKLLSNSLKQSPVCMPISCINIYHHPGSGGSTVARQVLWSHRDRLKCAVVKPSYPIDIVSKHAVELREYGEKDPHKCLSVLLLVEDCEKEYLEDLKNELEEAVYTKEVSHGTPCFILLSCKRSNTPEKMCKESPLQNVSVTHKLSSEEKRQFARKRKQLEREFQPEFILTFVLMSEEFENDVIAKYVKTFVRNLLQDIDYASVVTRLIRYVALLNTYVQNSFISQSHCEALLALPMHMNRFRQHAFEHSLSEQAKLIFIHLRDERTYIESIRIIHPLVAENILHQLLGDKQQSDLARELLRDDVLFEHRFGREDYMKFLRALFMKRYRISKGDQSDSLFSPLIEHIINNEEVGKAIELLKEAYKRFNKDAFFAQLLARLNYRHERFEEAEDWADIAVKTLPNNSYILDTKGQVYKRWFIAKCKSMDKIDKTPENTADAIETALKAIDCFQACEKAAEADMDAMNLSGFFGNVHVGCSLLKLITSLPVFSINVNGRSECLRYLLTDHIPMEIEKPWQKFHDKLKNLQATMHESLDWISEDLSYFQRDPNTVEEETSKSCEMTIRNAKQWLVTKSAVYGKYFSEASLSTVPSQWQSNPACLSPLIKRMIIYHLGGGNITTIFSILDQKDKVKTFEDIISLYPKNPLSAHMDQKDLVNYTATHIAFSAVSPQSHRLAAFSDLQRLSRQFLQDKSRCLTSALFLCMLLFWPEENDSDREKENKYEEVLSAVEFLKRTYWARIKDIPHRRKRIYTHFFLGNGAQYEKFVHKSKIETRTKMSLSEKRQKWIQGELLEMPNIAEMLKRVTGWTEDGTVYLEGPKTKKFPILALHANSVPYGSENVTFNLGFTLRGPVAYNIKTVNGQAI</sequence>
<dbReference type="InterPro" id="IPR001660">
    <property type="entry name" value="SAM"/>
</dbReference>
<evidence type="ECO:0000313" key="2">
    <source>
        <dbReference type="Ensembl" id="ENSEEEP00000002421.2"/>
    </source>
</evidence>
<dbReference type="GO" id="GO:0005737">
    <property type="term" value="C:cytoplasm"/>
    <property type="evidence" value="ECO:0007669"/>
    <property type="project" value="TreeGrafter"/>
</dbReference>
<accession>A0A4W4DU09</accession>